<evidence type="ECO:0000313" key="1">
    <source>
        <dbReference type="EMBL" id="OGY51937.1"/>
    </source>
</evidence>
<reference evidence="1 2" key="1">
    <citation type="journal article" date="2016" name="Nat. Commun.">
        <title>Thousands of microbial genomes shed light on interconnected biogeochemical processes in an aquifer system.</title>
        <authorList>
            <person name="Anantharaman K."/>
            <person name="Brown C.T."/>
            <person name="Hug L.A."/>
            <person name="Sharon I."/>
            <person name="Castelle C.J."/>
            <person name="Probst A.J."/>
            <person name="Thomas B.C."/>
            <person name="Singh A."/>
            <person name="Wilkins M.J."/>
            <person name="Karaoz U."/>
            <person name="Brodie E.L."/>
            <person name="Williams K.H."/>
            <person name="Hubbard S.S."/>
            <person name="Banfield J.F."/>
        </authorList>
    </citation>
    <scope>NUCLEOTIDE SEQUENCE [LARGE SCALE GENOMIC DNA]</scope>
</reference>
<name>A0A1G1YKE3_9BACT</name>
<comment type="caution">
    <text evidence="1">The sequence shown here is derived from an EMBL/GenBank/DDBJ whole genome shotgun (WGS) entry which is preliminary data.</text>
</comment>
<gene>
    <name evidence="1" type="ORF">A3A02_01365</name>
</gene>
<dbReference type="EMBL" id="MHIM01000028">
    <property type="protein sequence ID" value="OGY51937.1"/>
    <property type="molecule type" value="Genomic_DNA"/>
</dbReference>
<dbReference type="Proteomes" id="UP000177376">
    <property type="component" value="Unassembled WGS sequence"/>
</dbReference>
<sequence>MNKFLFYLYLLIITPKKSLAHNGQCSLSKNKPLSDLGQLILNISAISCALSLEKPWTKPQLLQKETMAAPSLKTSFIFFHLTDLLH</sequence>
<proteinExistence type="predicted"/>
<protein>
    <submittedName>
        <fullName evidence="1">Uncharacterized protein</fullName>
    </submittedName>
</protein>
<dbReference type="AlphaFoldDB" id="A0A1G1YKE3"/>
<organism evidence="1 2">
    <name type="scientific">Candidatus Buchananbacteria bacterium RIFCSPLOWO2_01_FULL_39_33</name>
    <dbReference type="NCBI Taxonomy" id="1797543"/>
    <lineage>
        <taxon>Bacteria</taxon>
        <taxon>Candidatus Buchananiibacteriota</taxon>
    </lineage>
</organism>
<evidence type="ECO:0000313" key="2">
    <source>
        <dbReference type="Proteomes" id="UP000177376"/>
    </source>
</evidence>
<accession>A0A1G1YKE3</accession>